<dbReference type="SMART" id="SM00986">
    <property type="entry name" value="UDG"/>
    <property type="match status" value="1"/>
</dbReference>
<dbReference type="Gene3D" id="3.40.470.10">
    <property type="entry name" value="Uracil-DNA glycosylase-like domain"/>
    <property type="match status" value="1"/>
</dbReference>
<dbReference type="Pfam" id="PF24853">
    <property type="entry name" value="DUF7727"/>
    <property type="match status" value="1"/>
</dbReference>
<protein>
    <submittedName>
        <fullName evidence="7">DNA glycosylase</fullName>
    </submittedName>
</protein>
<dbReference type="GO" id="GO:0008263">
    <property type="term" value="F:pyrimidine-specific mismatch base pair DNA N-glycosylase activity"/>
    <property type="evidence" value="ECO:0007669"/>
    <property type="project" value="TreeGrafter"/>
</dbReference>
<feature type="region of interest" description="Disordered" evidence="4">
    <location>
        <begin position="143"/>
        <end position="298"/>
    </location>
</feature>
<dbReference type="SMART" id="SM00987">
    <property type="entry name" value="UreE_C"/>
    <property type="match status" value="1"/>
</dbReference>
<evidence type="ECO:0000256" key="1">
    <source>
        <dbReference type="ARBA" id="ARBA00022763"/>
    </source>
</evidence>
<dbReference type="InterPro" id="IPR015637">
    <property type="entry name" value="MUG/TDG"/>
</dbReference>
<dbReference type="RefSeq" id="XP_025564440.1">
    <property type="nucleotide sequence ID" value="XM_025710676.1"/>
</dbReference>
<dbReference type="GO" id="GO:0004844">
    <property type="term" value="F:uracil DNA N-glycosylase activity"/>
    <property type="evidence" value="ECO:0007669"/>
    <property type="project" value="TreeGrafter"/>
</dbReference>
<evidence type="ECO:0000256" key="4">
    <source>
        <dbReference type="SAM" id="MobiDB-lite"/>
    </source>
</evidence>
<feature type="compositionally biased region" description="Polar residues" evidence="4">
    <location>
        <begin position="213"/>
        <end position="234"/>
    </location>
</feature>
<keyword evidence="5" id="KW-0472">Membrane</keyword>
<sequence length="504" mass="56146">MGRLIKNHWARLIILTASAYQIGGAIEGFIWPKVFWDFMTLNLNGAVNPVPILQILNLLLGLLGLAWEWPLKYVAGSLAHRSIEFRLIFYPLSALLSMLLYQGTDPALYYVIGIGVYFWAYSEGEVVCPVPWTLPKRSEYKLSQHQSSTRQPANSMPLVEDSPREDNNTQIPPTALNHDNEAYDEEHDDDNDVPVNKKTSFNGRLNHYFHTAKPTSSAPPALSITKQPITRMTSSPLKRKRTTPPTTTSTRITRSRSRSSTSTPTSSTTTTTTKSSSRSRKPSTPPTTPSSTSTSLLTDTIPPNLTLLLVGVNPGILTGITGYAYAHPSNLFWKLLHWSGITPIRHPPSDTYKLPELYNIGNTNIVERPTRDASMLSKKEMDAGVPVLEAKVREKRPEAVCLVGKSIWEAVWRVKVGRGIRKEEFRYGWQDEGMNLGRVGGDDGGWEGARVFVATTTSGLAAGMSVMEKREVWDELGRWVVERRKVWEGKREGEGEKGGGVKIE</sequence>
<evidence type="ECO:0000256" key="5">
    <source>
        <dbReference type="SAM" id="Phobius"/>
    </source>
</evidence>
<feature type="compositionally biased region" description="Low complexity" evidence="4">
    <location>
        <begin position="289"/>
        <end position="298"/>
    </location>
</feature>
<feature type="compositionally biased region" description="Low complexity" evidence="4">
    <location>
        <begin position="243"/>
        <end position="276"/>
    </location>
</feature>
<keyword evidence="5" id="KW-1133">Transmembrane helix</keyword>
<evidence type="ECO:0000256" key="3">
    <source>
        <dbReference type="ARBA" id="ARBA00023204"/>
    </source>
</evidence>
<feature type="transmembrane region" description="Helical" evidence="5">
    <location>
        <begin position="51"/>
        <end position="71"/>
    </location>
</feature>
<dbReference type="Proteomes" id="UP000248405">
    <property type="component" value="Unassembled WGS sequence"/>
</dbReference>
<keyword evidence="3" id="KW-0234">DNA repair</keyword>
<accession>A0A319BC50</accession>
<dbReference type="EMBL" id="KZ821620">
    <property type="protein sequence ID" value="PYH70646.1"/>
    <property type="molecule type" value="Genomic_DNA"/>
</dbReference>
<feature type="transmembrane region" description="Helical" evidence="5">
    <location>
        <begin position="12"/>
        <end position="31"/>
    </location>
</feature>
<dbReference type="OrthoDB" id="565731at2759"/>
<name>A0A319BC50_ASPVC</name>
<dbReference type="Pfam" id="PF03167">
    <property type="entry name" value="UDG"/>
    <property type="match status" value="1"/>
</dbReference>
<dbReference type="PANTHER" id="PTHR12159:SF9">
    <property type="entry name" value="G_T MISMATCH-SPECIFIC THYMINE DNA GLYCOSYLASE"/>
    <property type="match status" value="1"/>
</dbReference>
<dbReference type="InterPro" id="IPR056144">
    <property type="entry name" value="DUF7727"/>
</dbReference>
<keyword evidence="1" id="KW-0227">DNA damage</keyword>
<dbReference type="InterPro" id="IPR036895">
    <property type="entry name" value="Uracil-DNA_glycosylase-like_sf"/>
</dbReference>
<dbReference type="AlphaFoldDB" id="A0A319BC50"/>
<feature type="compositionally biased region" description="Polar residues" evidence="4">
    <location>
        <begin position="143"/>
        <end position="154"/>
    </location>
</feature>
<keyword evidence="2" id="KW-0378">Hydrolase</keyword>
<evidence type="ECO:0000256" key="2">
    <source>
        <dbReference type="ARBA" id="ARBA00022801"/>
    </source>
</evidence>
<feature type="transmembrane region" description="Helical" evidence="5">
    <location>
        <begin position="83"/>
        <end position="101"/>
    </location>
</feature>
<evidence type="ECO:0000313" key="7">
    <source>
        <dbReference type="EMBL" id="PYH70646.1"/>
    </source>
</evidence>
<organism evidence="7 8">
    <name type="scientific">Aspergillus vadensis (strain CBS 113365 / IMI 142717 / IBT 24658)</name>
    <dbReference type="NCBI Taxonomy" id="1448311"/>
    <lineage>
        <taxon>Eukaryota</taxon>
        <taxon>Fungi</taxon>
        <taxon>Dikarya</taxon>
        <taxon>Ascomycota</taxon>
        <taxon>Pezizomycotina</taxon>
        <taxon>Eurotiomycetes</taxon>
        <taxon>Eurotiomycetidae</taxon>
        <taxon>Eurotiales</taxon>
        <taxon>Aspergillaceae</taxon>
        <taxon>Aspergillus</taxon>
        <taxon>Aspergillus subgen. Circumdati</taxon>
    </lineage>
</organism>
<dbReference type="CDD" id="cd10028">
    <property type="entry name" value="UDG-F2_TDG_MUG"/>
    <property type="match status" value="1"/>
</dbReference>
<dbReference type="GO" id="GO:0006285">
    <property type="term" value="P:base-excision repair, AP site formation"/>
    <property type="evidence" value="ECO:0007669"/>
    <property type="project" value="InterPro"/>
</dbReference>
<feature type="domain" description="Uracil-DNA glycosylase-like" evidence="6">
    <location>
        <begin position="298"/>
        <end position="477"/>
    </location>
</feature>
<keyword evidence="5" id="KW-0812">Transmembrane</keyword>
<feature type="compositionally biased region" description="Acidic residues" evidence="4">
    <location>
        <begin position="182"/>
        <end position="192"/>
    </location>
</feature>
<dbReference type="FunFam" id="3.40.470.10:FF:000010">
    <property type="entry name" value="G/U mismatch-specific DNA glycosylase"/>
    <property type="match status" value="1"/>
</dbReference>
<reference evidence="7" key="1">
    <citation type="submission" date="2016-12" db="EMBL/GenBank/DDBJ databases">
        <title>The genomes of Aspergillus section Nigri reveals drivers in fungal speciation.</title>
        <authorList>
            <consortium name="DOE Joint Genome Institute"/>
            <person name="Vesth T.C."/>
            <person name="Nybo J."/>
            <person name="Theobald S."/>
            <person name="Brandl J."/>
            <person name="Frisvad J.C."/>
            <person name="Nielsen K.F."/>
            <person name="Lyhne E.K."/>
            <person name="Kogle M.E."/>
            <person name="Kuo A."/>
            <person name="Riley R."/>
            <person name="Clum A."/>
            <person name="Nolan M."/>
            <person name="Lipzen A."/>
            <person name="Salamov A."/>
            <person name="Henrissat B."/>
            <person name="Wiebenga A."/>
            <person name="De Vries R.P."/>
            <person name="Grigoriev I.V."/>
            <person name="Mortensen U.H."/>
            <person name="Andersen M.R."/>
            <person name="Baker S.E."/>
        </authorList>
    </citation>
    <scope>NUCLEOTIDE SEQUENCE [LARGE SCALE GENOMIC DNA]</scope>
    <source>
        <strain evidence="7">CBS 113365</strain>
    </source>
</reference>
<dbReference type="InterPro" id="IPR005122">
    <property type="entry name" value="Uracil-DNA_glycosylase-like"/>
</dbReference>
<proteinExistence type="predicted"/>
<dbReference type="GeneID" id="37215268"/>
<dbReference type="SUPFAM" id="SSF52141">
    <property type="entry name" value="Uracil-DNA glycosylase-like"/>
    <property type="match status" value="1"/>
</dbReference>
<gene>
    <name evidence="7" type="ORF">BO88DRAFT_452169</name>
</gene>
<keyword evidence="8" id="KW-1185">Reference proteome</keyword>
<dbReference type="PANTHER" id="PTHR12159">
    <property type="entry name" value="G/T AND G/U MISMATCH-SPECIFIC DNA GLYCOSYLASE"/>
    <property type="match status" value="1"/>
</dbReference>
<evidence type="ECO:0000313" key="8">
    <source>
        <dbReference type="Proteomes" id="UP000248405"/>
    </source>
</evidence>
<evidence type="ECO:0000259" key="6">
    <source>
        <dbReference type="SMART" id="SM00986"/>
    </source>
</evidence>